<gene>
    <name evidence="1" type="ORF">GCM10009755_05160</name>
</gene>
<dbReference type="SUPFAM" id="SSF51735">
    <property type="entry name" value="NAD(P)-binding Rossmann-fold domains"/>
    <property type="match status" value="1"/>
</dbReference>
<reference evidence="1 2" key="1">
    <citation type="journal article" date="2019" name="Int. J. Syst. Evol. Microbiol.">
        <title>The Global Catalogue of Microorganisms (GCM) 10K type strain sequencing project: providing services to taxonomists for standard genome sequencing and annotation.</title>
        <authorList>
            <consortium name="The Broad Institute Genomics Platform"/>
            <consortium name="The Broad Institute Genome Sequencing Center for Infectious Disease"/>
            <person name="Wu L."/>
            <person name="Ma J."/>
        </authorList>
    </citation>
    <scope>NUCLEOTIDE SEQUENCE [LARGE SCALE GENOMIC DNA]</scope>
    <source>
        <strain evidence="1 2">JCM 14546</strain>
    </source>
</reference>
<organism evidence="1 2">
    <name type="scientific">Brevibacterium samyangense</name>
    <dbReference type="NCBI Taxonomy" id="366888"/>
    <lineage>
        <taxon>Bacteria</taxon>
        <taxon>Bacillati</taxon>
        <taxon>Actinomycetota</taxon>
        <taxon>Actinomycetes</taxon>
        <taxon>Micrococcales</taxon>
        <taxon>Brevibacteriaceae</taxon>
        <taxon>Brevibacterium</taxon>
    </lineage>
</organism>
<protein>
    <submittedName>
        <fullName evidence="1">Ornithine cyclodeaminase family protein</fullName>
    </submittedName>
</protein>
<name>A0ABN2T6T8_9MICO</name>
<dbReference type="PIRSF" id="PIRSF001439">
    <property type="entry name" value="CryM"/>
    <property type="match status" value="1"/>
</dbReference>
<dbReference type="Pfam" id="PF02423">
    <property type="entry name" value="OCD_Mu_crystall"/>
    <property type="match status" value="1"/>
</dbReference>
<dbReference type="Gene3D" id="3.40.50.720">
    <property type="entry name" value="NAD(P)-binding Rossmann-like Domain"/>
    <property type="match status" value="1"/>
</dbReference>
<keyword evidence="2" id="KW-1185">Reference proteome</keyword>
<proteinExistence type="predicted"/>
<dbReference type="InterPro" id="IPR036291">
    <property type="entry name" value="NAD(P)-bd_dom_sf"/>
</dbReference>
<dbReference type="RefSeq" id="WP_344306694.1">
    <property type="nucleotide sequence ID" value="NZ_BAAANO010000005.1"/>
</dbReference>
<dbReference type="InterPro" id="IPR003462">
    <property type="entry name" value="ODC_Mu_crystall"/>
</dbReference>
<dbReference type="Proteomes" id="UP001500755">
    <property type="component" value="Unassembled WGS sequence"/>
</dbReference>
<dbReference type="InterPro" id="IPR023401">
    <property type="entry name" value="ODC_N"/>
</dbReference>
<evidence type="ECO:0000313" key="1">
    <source>
        <dbReference type="EMBL" id="GAA2000340.1"/>
    </source>
</evidence>
<dbReference type="Gene3D" id="3.30.1780.10">
    <property type="entry name" value="ornithine cyclodeaminase, domain 1"/>
    <property type="match status" value="1"/>
</dbReference>
<dbReference type="EMBL" id="BAAANO010000005">
    <property type="protein sequence ID" value="GAA2000340.1"/>
    <property type="molecule type" value="Genomic_DNA"/>
</dbReference>
<dbReference type="PANTHER" id="PTHR13812:SF19">
    <property type="entry name" value="KETIMINE REDUCTASE MU-CRYSTALLIN"/>
    <property type="match status" value="1"/>
</dbReference>
<dbReference type="PANTHER" id="PTHR13812">
    <property type="entry name" value="KETIMINE REDUCTASE MU-CRYSTALLIN"/>
    <property type="match status" value="1"/>
</dbReference>
<comment type="caution">
    <text evidence="1">The sequence shown here is derived from an EMBL/GenBank/DDBJ whole genome shotgun (WGS) entry which is preliminary data.</text>
</comment>
<accession>A0ABN2T6T8</accession>
<sequence length="314" mass="32007">MKIISAADVASTLDHAGAIDALRAALRGGFDPAGDATRLSAPLSRGEFLFMPSELGKYAGVKVLTVTPDNPSEGNPRIQGSALLLDSHTHATLALVDGVALTNLRTPAVSLAGVADVLERRHPAGVHLVVVGGGIQGLLHVRAALAVVPVLSATVIVRGEGRGASFLAGCAELGVPAAEAVGGTAEAQAAFRNAGLVVTATSASEPVLADEDIADTAVVVAMGSHSPEARELPATLLGRSTVVVESRHTALDEAGDVVLAIADGALTLDDCLTFREVVRTAGEGIPDDRPLVFKTTGMSWEDLVVASAVYEKLV</sequence>
<evidence type="ECO:0000313" key="2">
    <source>
        <dbReference type="Proteomes" id="UP001500755"/>
    </source>
</evidence>